<evidence type="ECO:0000313" key="2">
    <source>
        <dbReference type="Proteomes" id="UP000538666"/>
    </source>
</evidence>
<proteinExistence type="predicted"/>
<gene>
    <name evidence="1" type="ORF">HNQ77_005199</name>
</gene>
<sequence length="152" mass="16995">MSSEEQIRDDANELLNSCVSYAKRMLRKYGEFGPFGYRMNDEGDVVMERIAQQEMPADGALLLDLLRQQLTEKAHRGILSAIAMASNVTTTKASDEGYADAIMIEIEHRSGYSVKAFVPYKVTGGQLRGFFPRVVRFGAIRTQLAEAQLFAH</sequence>
<keyword evidence="2" id="KW-1185">Reference proteome</keyword>
<dbReference type="AlphaFoldDB" id="A0A841K2G8"/>
<dbReference type="Proteomes" id="UP000538666">
    <property type="component" value="Unassembled WGS sequence"/>
</dbReference>
<dbReference type="EMBL" id="JACHEK010000013">
    <property type="protein sequence ID" value="MBB6147205.1"/>
    <property type="molecule type" value="Genomic_DNA"/>
</dbReference>
<dbReference type="RefSeq" id="WP_050060185.1">
    <property type="nucleotide sequence ID" value="NZ_JACHEK010000013.1"/>
</dbReference>
<protein>
    <submittedName>
        <fullName evidence="1">Uncharacterized protein</fullName>
    </submittedName>
</protein>
<dbReference type="OrthoDB" id="121145at2"/>
<accession>A0A841K2G8</accession>
<name>A0A841K2G8_9BACT</name>
<organism evidence="1 2">
    <name type="scientific">Silvibacterium bohemicum</name>
    <dbReference type="NCBI Taxonomy" id="1577686"/>
    <lineage>
        <taxon>Bacteria</taxon>
        <taxon>Pseudomonadati</taxon>
        <taxon>Acidobacteriota</taxon>
        <taxon>Terriglobia</taxon>
        <taxon>Terriglobales</taxon>
        <taxon>Acidobacteriaceae</taxon>
        <taxon>Silvibacterium</taxon>
    </lineage>
</organism>
<reference evidence="1 2" key="1">
    <citation type="submission" date="2020-08" db="EMBL/GenBank/DDBJ databases">
        <title>Genomic Encyclopedia of Type Strains, Phase IV (KMG-IV): sequencing the most valuable type-strain genomes for metagenomic binning, comparative biology and taxonomic classification.</title>
        <authorList>
            <person name="Goeker M."/>
        </authorList>
    </citation>
    <scope>NUCLEOTIDE SEQUENCE [LARGE SCALE GENOMIC DNA]</scope>
    <source>
        <strain evidence="1 2">DSM 103733</strain>
    </source>
</reference>
<evidence type="ECO:0000313" key="1">
    <source>
        <dbReference type="EMBL" id="MBB6147205.1"/>
    </source>
</evidence>
<comment type="caution">
    <text evidence="1">The sequence shown here is derived from an EMBL/GenBank/DDBJ whole genome shotgun (WGS) entry which is preliminary data.</text>
</comment>